<evidence type="ECO:0000259" key="3">
    <source>
        <dbReference type="PROSITE" id="PS50977"/>
    </source>
</evidence>
<feature type="DNA-binding region" description="H-T-H motif" evidence="2">
    <location>
        <begin position="32"/>
        <end position="51"/>
    </location>
</feature>
<feature type="domain" description="HTH tetR-type" evidence="3">
    <location>
        <begin position="9"/>
        <end position="69"/>
    </location>
</feature>
<accession>A0A0R2NQ61</accession>
<dbReference type="InterPro" id="IPR009057">
    <property type="entry name" value="Homeodomain-like_sf"/>
</dbReference>
<dbReference type="PANTHER" id="PTHR43479">
    <property type="entry name" value="ACREF/ENVCD OPERON REPRESSOR-RELATED"/>
    <property type="match status" value="1"/>
</dbReference>
<dbReference type="InterPro" id="IPR050624">
    <property type="entry name" value="HTH-type_Tx_Regulator"/>
</dbReference>
<comment type="caution">
    <text evidence="4">The sequence shown here is derived from an EMBL/GenBank/DDBJ whole genome shotgun (WGS) entry which is preliminary data.</text>
</comment>
<dbReference type="Gene3D" id="1.10.357.10">
    <property type="entry name" value="Tetracycline Repressor, domain 2"/>
    <property type="match status" value="1"/>
</dbReference>
<dbReference type="PANTHER" id="PTHR43479:SF11">
    <property type="entry name" value="ACREF_ENVCD OPERON REPRESSOR-RELATED"/>
    <property type="match status" value="1"/>
</dbReference>
<protein>
    <submittedName>
        <fullName evidence="4">Transcription regulator</fullName>
    </submittedName>
</protein>
<dbReference type="PROSITE" id="PS50977">
    <property type="entry name" value="HTH_TETR_2"/>
    <property type="match status" value="1"/>
</dbReference>
<evidence type="ECO:0000256" key="1">
    <source>
        <dbReference type="ARBA" id="ARBA00023125"/>
    </source>
</evidence>
<dbReference type="AlphaFoldDB" id="A0A0R2NQ61"/>
<reference evidence="4 5" key="1">
    <citation type="journal article" date="2015" name="Genome Announc.">
        <title>Expanding the biotechnology potential of lactobacilli through comparative genomics of 213 strains and associated genera.</title>
        <authorList>
            <person name="Sun Z."/>
            <person name="Harris H.M."/>
            <person name="McCann A."/>
            <person name="Guo C."/>
            <person name="Argimon S."/>
            <person name="Zhang W."/>
            <person name="Yang X."/>
            <person name="Jeffery I.B."/>
            <person name="Cooney J.C."/>
            <person name="Kagawa T.F."/>
            <person name="Liu W."/>
            <person name="Song Y."/>
            <person name="Salvetti E."/>
            <person name="Wrobel A."/>
            <person name="Rasinkangas P."/>
            <person name="Parkhill J."/>
            <person name="Rea M.C."/>
            <person name="O'Sullivan O."/>
            <person name="Ritari J."/>
            <person name="Douillard F.P."/>
            <person name="Paul Ross R."/>
            <person name="Yang R."/>
            <person name="Briner A.E."/>
            <person name="Felis G.E."/>
            <person name="de Vos W.M."/>
            <person name="Barrangou R."/>
            <person name="Klaenhammer T.R."/>
            <person name="Caufield P.W."/>
            <person name="Cui Y."/>
            <person name="Zhang H."/>
            <person name="O'Toole P.W."/>
        </authorList>
    </citation>
    <scope>NUCLEOTIDE SEQUENCE [LARGE SCALE GENOMIC DNA]</scope>
    <source>
        <strain evidence="4 5">DSM 21115</strain>
    </source>
</reference>
<dbReference type="SUPFAM" id="SSF46689">
    <property type="entry name" value="Homeodomain-like"/>
    <property type="match status" value="1"/>
</dbReference>
<dbReference type="InterPro" id="IPR001647">
    <property type="entry name" value="HTH_TetR"/>
</dbReference>
<evidence type="ECO:0000313" key="4">
    <source>
        <dbReference type="EMBL" id="KRO27796.1"/>
    </source>
</evidence>
<organism evidence="4 5">
    <name type="scientific">Lactiplantibacillus fabifermentans DSM 21115</name>
    <dbReference type="NCBI Taxonomy" id="1413187"/>
    <lineage>
        <taxon>Bacteria</taxon>
        <taxon>Bacillati</taxon>
        <taxon>Bacillota</taxon>
        <taxon>Bacilli</taxon>
        <taxon>Lactobacillales</taxon>
        <taxon>Lactobacillaceae</taxon>
        <taxon>Lactiplantibacillus</taxon>
    </lineage>
</organism>
<dbReference type="Pfam" id="PF00440">
    <property type="entry name" value="TetR_N"/>
    <property type="match status" value="1"/>
</dbReference>
<sequence>MVKTDRRVQRTNQALREAFRQLAVTHNYRDITVKQLTEVANINRKTFYLHFDSIDDLAETFTHESATQILKLINEQDLRENFQHPGQIFDRLAYFYHQQQSFYRLVLTSDEYSFLSRKVQNEVAEGLADTIASAYHLSATDGFVCANFLIHNVMTFFRLYFNGQIDLSPSEFKARIVSLNSFGVHQFFYPNDPIRRTTKD</sequence>
<dbReference type="EMBL" id="AYGX02000068">
    <property type="protein sequence ID" value="KRO27796.1"/>
    <property type="molecule type" value="Genomic_DNA"/>
</dbReference>
<dbReference type="Proteomes" id="UP000050920">
    <property type="component" value="Unassembled WGS sequence"/>
</dbReference>
<evidence type="ECO:0000256" key="2">
    <source>
        <dbReference type="PROSITE-ProRule" id="PRU00335"/>
    </source>
</evidence>
<name>A0A0R2NQ61_9LACO</name>
<proteinExistence type="predicted"/>
<dbReference type="RefSeq" id="WP_024624044.1">
    <property type="nucleotide sequence ID" value="NZ_AYGX02000068.1"/>
</dbReference>
<evidence type="ECO:0000313" key="5">
    <source>
        <dbReference type="Proteomes" id="UP000050920"/>
    </source>
</evidence>
<dbReference type="GO" id="GO:0003677">
    <property type="term" value="F:DNA binding"/>
    <property type="evidence" value="ECO:0007669"/>
    <property type="project" value="UniProtKB-UniRule"/>
</dbReference>
<keyword evidence="1 2" id="KW-0238">DNA-binding</keyword>
<gene>
    <name evidence="4" type="ORF">DY78_GL002858</name>
</gene>
<keyword evidence="5" id="KW-1185">Reference proteome</keyword>